<evidence type="ECO:0000313" key="1">
    <source>
        <dbReference type="EMBL" id="GBP47151.1"/>
    </source>
</evidence>
<sequence length="105" mass="11911">MSVSPAILIVFFFTYRTSIRSTAELSSPAAPQSLIPFTERAERRTAPHTRCPDGFPLCSGNCRLLSRRRIYRMCSRVAVQDGHGGQKETVMENVEKDFVDWKKDS</sequence>
<proteinExistence type="predicted"/>
<dbReference type="EMBL" id="BGZK01000496">
    <property type="protein sequence ID" value="GBP47151.1"/>
    <property type="molecule type" value="Genomic_DNA"/>
</dbReference>
<accession>A0A4C1W7V0</accession>
<dbReference type="AlphaFoldDB" id="A0A4C1W7V0"/>
<reference evidence="1 2" key="1">
    <citation type="journal article" date="2019" name="Commun. Biol.">
        <title>The bagworm genome reveals a unique fibroin gene that provides high tensile strength.</title>
        <authorList>
            <person name="Kono N."/>
            <person name="Nakamura H."/>
            <person name="Ohtoshi R."/>
            <person name="Tomita M."/>
            <person name="Numata K."/>
            <person name="Arakawa K."/>
        </authorList>
    </citation>
    <scope>NUCLEOTIDE SEQUENCE [LARGE SCALE GENOMIC DNA]</scope>
</reference>
<gene>
    <name evidence="1" type="ORF">EVAR_36976_1</name>
</gene>
<evidence type="ECO:0000313" key="2">
    <source>
        <dbReference type="Proteomes" id="UP000299102"/>
    </source>
</evidence>
<dbReference type="Proteomes" id="UP000299102">
    <property type="component" value="Unassembled WGS sequence"/>
</dbReference>
<name>A0A4C1W7V0_EUMVA</name>
<organism evidence="1 2">
    <name type="scientific">Eumeta variegata</name>
    <name type="common">Bagworm moth</name>
    <name type="synonym">Eumeta japonica</name>
    <dbReference type="NCBI Taxonomy" id="151549"/>
    <lineage>
        <taxon>Eukaryota</taxon>
        <taxon>Metazoa</taxon>
        <taxon>Ecdysozoa</taxon>
        <taxon>Arthropoda</taxon>
        <taxon>Hexapoda</taxon>
        <taxon>Insecta</taxon>
        <taxon>Pterygota</taxon>
        <taxon>Neoptera</taxon>
        <taxon>Endopterygota</taxon>
        <taxon>Lepidoptera</taxon>
        <taxon>Glossata</taxon>
        <taxon>Ditrysia</taxon>
        <taxon>Tineoidea</taxon>
        <taxon>Psychidae</taxon>
        <taxon>Oiketicinae</taxon>
        <taxon>Eumeta</taxon>
    </lineage>
</organism>
<protein>
    <submittedName>
        <fullName evidence="1">Uncharacterized protein</fullName>
    </submittedName>
</protein>
<keyword evidence="2" id="KW-1185">Reference proteome</keyword>
<comment type="caution">
    <text evidence="1">The sequence shown here is derived from an EMBL/GenBank/DDBJ whole genome shotgun (WGS) entry which is preliminary data.</text>
</comment>